<evidence type="ECO:0008006" key="3">
    <source>
        <dbReference type="Google" id="ProtNLM"/>
    </source>
</evidence>
<evidence type="ECO:0000313" key="1">
    <source>
        <dbReference type="EMBL" id="KAL3687412.1"/>
    </source>
</evidence>
<dbReference type="Proteomes" id="UP001633002">
    <property type="component" value="Unassembled WGS sequence"/>
</dbReference>
<proteinExistence type="predicted"/>
<evidence type="ECO:0000313" key="2">
    <source>
        <dbReference type="Proteomes" id="UP001633002"/>
    </source>
</evidence>
<sequence length="175" mass="20164">MVGFSCAVTSSEFFTANFLGFAPSRDGLTRAREAGGRGNREREDWGKRSLVDPDSIRELVEETFEEGKLTPIFMAQPTTPPRQVEFGEGSSGWKRKRKMVNRESFEAARARTVNNHYIRHAWFKWFAENVEHKETFRRYNTPGTNMGVRRFVEHLCELGRQTYVVRNGITPTLPS</sequence>
<name>A0ABD3HA08_9MARC</name>
<reference evidence="1 2" key="1">
    <citation type="submission" date="2024-09" db="EMBL/GenBank/DDBJ databases">
        <title>Chromosome-scale assembly of Riccia sorocarpa.</title>
        <authorList>
            <person name="Paukszto L."/>
        </authorList>
    </citation>
    <scope>NUCLEOTIDE SEQUENCE [LARGE SCALE GENOMIC DNA]</scope>
    <source>
        <strain evidence="1">LP-2024</strain>
        <tissue evidence="1">Aerial parts of the thallus</tissue>
    </source>
</reference>
<keyword evidence="2" id="KW-1185">Reference proteome</keyword>
<gene>
    <name evidence="1" type="ORF">R1sor_013721</name>
</gene>
<comment type="caution">
    <text evidence="1">The sequence shown here is derived from an EMBL/GenBank/DDBJ whole genome shotgun (WGS) entry which is preliminary data.</text>
</comment>
<protein>
    <recommendedName>
        <fullName evidence="3">Transposase</fullName>
    </recommendedName>
</protein>
<organism evidence="1 2">
    <name type="scientific">Riccia sorocarpa</name>
    <dbReference type="NCBI Taxonomy" id="122646"/>
    <lineage>
        <taxon>Eukaryota</taxon>
        <taxon>Viridiplantae</taxon>
        <taxon>Streptophyta</taxon>
        <taxon>Embryophyta</taxon>
        <taxon>Marchantiophyta</taxon>
        <taxon>Marchantiopsida</taxon>
        <taxon>Marchantiidae</taxon>
        <taxon>Marchantiales</taxon>
        <taxon>Ricciaceae</taxon>
        <taxon>Riccia</taxon>
    </lineage>
</organism>
<dbReference type="EMBL" id="JBJQOH010000004">
    <property type="protein sequence ID" value="KAL3687412.1"/>
    <property type="molecule type" value="Genomic_DNA"/>
</dbReference>
<accession>A0ABD3HA08</accession>
<dbReference type="AlphaFoldDB" id="A0ABD3HA08"/>